<dbReference type="Gene3D" id="1.10.510.10">
    <property type="entry name" value="Transferase(Phosphotransferase) domain 1"/>
    <property type="match status" value="1"/>
</dbReference>
<dbReference type="EMBL" id="LCWF01000260">
    <property type="protein sequence ID" value="KKY13735.1"/>
    <property type="molecule type" value="Genomic_DNA"/>
</dbReference>
<accession>A0A0G2G9A5</accession>
<protein>
    <recommendedName>
        <fullName evidence="1">Protein kinase domain-containing protein</fullName>
    </recommendedName>
</protein>
<evidence type="ECO:0000259" key="1">
    <source>
        <dbReference type="PROSITE" id="PS50011"/>
    </source>
</evidence>
<dbReference type="InterPro" id="IPR000719">
    <property type="entry name" value="Prot_kinase_dom"/>
</dbReference>
<dbReference type="GO" id="GO:0044773">
    <property type="term" value="P:mitotic DNA damage checkpoint signaling"/>
    <property type="evidence" value="ECO:0007669"/>
    <property type="project" value="TreeGrafter"/>
</dbReference>
<dbReference type="OrthoDB" id="1668230at2759"/>
<keyword evidence="3" id="KW-1185">Reference proteome</keyword>
<dbReference type="Proteomes" id="UP000053317">
    <property type="component" value="Unassembled WGS sequence"/>
</dbReference>
<dbReference type="GO" id="GO:0005524">
    <property type="term" value="F:ATP binding"/>
    <property type="evidence" value="ECO:0007669"/>
    <property type="project" value="InterPro"/>
</dbReference>
<evidence type="ECO:0000313" key="2">
    <source>
        <dbReference type="EMBL" id="KKY13735.1"/>
    </source>
</evidence>
<dbReference type="Pfam" id="PF00069">
    <property type="entry name" value="Pkinase"/>
    <property type="match status" value="1"/>
</dbReference>
<sequence>MAGSVVVFGSTSVFYRYNRDLLLKTPRSSIQKEFAQDIQRAFTVEPRILERLGDHPRIVKYYGTDGRNLILREATHGNLEDFIIANPSIEMPLRLKFARQAIESVAYVHSKGVIHQDLRPAQFLVDETKSGSLDLLLSDFGGSLCDDLGLDGGHLPDSGFFDPNLGSKFPQMQDLFSLGSVCFMILTGAWPFRSPGPFDSIEEKEEYEERTDYLFRQEIYPDVTALAGGKTVLGCWKKQYKTAQEALDAFDENI</sequence>
<dbReference type="PANTHER" id="PTHR44167:SF24">
    <property type="entry name" value="SERINE_THREONINE-PROTEIN KINASE CHK2"/>
    <property type="match status" value="1"/>
</dbReference>
<dbReference type="InterPro" id="IPR011009">
    <property type="entry name" value="Kinase-like_dom_sf"/>
</dbReference>
<reference evidence="2 3" key="1">
    <citation type="submission" date="2015-05" db="EMBL/GenBank/DDBJ databases">
        <title>Distinctive expansion of gene families associated with plant cell wall degradation and secondary metabolism in the genomes of grapevine trunk pathogens.</title>
        <authorList>
            <person name="Lawrence D.P."/>
            <person name="Travadon R."/>
            <person name="Rolshausen P.E."/>
            <person name="Baumgartner K."/>
        </authorList>
    </citation>
    <scope>NUCLEOTIDE SEQUENCE [LARGE SCALE GENOMIC DNA]</scope>
    <source>
        <strain evidence="2">UCRPC4</strain>
    </source>
</reference>
<name>A0A0G2G9A5_PHACM</name>
<proteinExistence type="predicted"/>
<dbReference type="AlphaFoldDB" id="A0A0G2G9A5"/>
<dbReference type="GO" id="GO:0004674">
    <property type="term" value="F:protein serine/threonine kinase activity"/>
    <property type="evidence" value="ECO:0007669"/>
    <property type="project" value="TreeGrafter"/>
</dbReference>
<gene>
    <name evidence="2" type="ORF">UCRPC4_g06920</name>
</gene>
<reference evidence="2 3" key="2">
    <citation type="submission" date="2015-05" db="EMBL/GenBank/DDBJ databases">
        <authorList>
            <person name="Morales-Cruz A."/>
            <person name="Amrine K.C."/>
            <person name="Cantu D."/>
        </authorList>
    </citation>
    <scope>NUCLEOTIDE SEQUENCE [LARGE SCALE GENOMIC DNA]</scope>
    <source>
        <strain evidence="2">UCRPC4</strain>
    </source>
</reference>
<dbReference type="PANTHER" id="PTHR44167">
    <property type="entry name" value="OVARIAN-SPECIFIC SERINE/THREONINE-PROTEIN KINASE LOK-RELATED"/>
    <property type="match status" value="1"/>
</dbReference>
<organism evidence="2 3">
    <name type="scientific">Phaeomoniella chlamydospora</name>
    <name type="common">Phaeoacremonium chlamydosporum</name>
    <dbReference type="NCBI Taxonomy" id="158046"/>
    <lineage>
        <taxon>Eukaryota</taxon>
        <taxon>Fungi</taxon>
        <taxon>Dikarya</taxon>
        <taxon>Ascomycota</taxon>
        <taxon>Pezizomycotina</taxon>
        <taxon>Eurotiomycetes</taxon>
        <taxon>Chaetothyriomycetidae</taxon>
        <taxon>Phaeomoniellales</taxon>
        <taxon>Phaeomoniellaceae</taxon>
        <taxon>Phaeomoniella</taxon>
    </lineage>
</organism>
<feature type="domain" description="Protein kinase" evidence="1">
    <location>
        <begin position="1"/>
        <end position="254"/>
    </location>
</feature>
<dbReference type="SUPFAM" id="SSF56112">
    <property type="entry name" value="Protein kinase-like (PK-like)"/>
    <property type="match status" value="1"/>
</dbReference>
<comment type="caution">
    <text evidence="2">The sequence shown here is derived from an EMBL/GenBank/DDBJ whole genome shotgun (WGS) entry which is preliminary data.</text>
</comment>
<dbReference type="PROSITE" id="PS50011">
    <property type="entry name" value="PROTEIN_KINASE_DOM"/>
    <property type="match status" value="1"/>
</dbReference>
<dbReference type="GO" id="GO:0005634">
    <property type="term" value="C:nucleus"/>
    <property type="evidence" value="ECO:0007669"/>
    <property type="project" value="TreeGrafter"/>
</dbReference>
<evidence type="ECO:0000313" key="3">
    <source>
        <dbReference type="Proteomes" id="UP000053317"/>
    </source>
</evidence>